<gene>
    <name evidence="4" type="ORF">PTTG_26866</name>
</gene>
<feature type="compositionally biased region" description="Low complexity" evidence="3">
    <location>
        <begin position="94"/>
        <end position="106"/>
    </location>
</feature>
<dbReference type="OrthoDB" id="4977at2759"/>
<dbReference type="VEuPathDB" id="FungiDB:PTTG_26866"/>
<reference evidence="5" key="4">
    <citation type="submission" date="2025-05" db="UniProtKB">
        <authorList>
            <consortium name="EnsemblFungi"/>
        </authorList>
    </citation>
    <scope>IDENTIFICATION</scope>
    <source>
        <strain evidence="5">isolate 1-1 / race 1 (BBBD)</strain>
    </source>
</reference>
<comment type="subcellular location">
    <subcellularLocation>
        <location evidence="1">Cytoplasm</location>
    </subcellularLocation>
</comment>
<dbReference type="AlphaFoldDB" id="A0A180GR44"/>
<evidence type="ECO:0000256" key="3">
    <source>
        <dbReference type="SAM" id="MobiDB-lite"/>
    </source>
</evidence>
<organism evidence="4">
    <name type="scientific">Puccinia triticina (isolate 1-1 / race 1 (BBBD))</name>
    <name type="common">Brown leaf rust fungus</name>
    <dbReference type="NCBI Taxonomy" id="630390"/>
    <lineage>
        <taxon>Eukaryota</taxon>
        <taxon>Fungi</taxon>
        <taxon>Dikarya</taxon>
        <taxon>Basidiomycota</taxon>
        <taxon>Pucciniomycotina</taxon>
        <taxon>Pucciniomycetes</taxon>
        <taxon>Pucciniales</taxon>
        <taxon>Pucciniaceae</taxon>
        <taxon>Puccinia</taxon>
    </lineage>
</organism>
<evidence type="ECO:0000313" key="6">
    <source>
        <dbReference type="Proteomes" id="UP000005240"/>
    </source>
</evidence>
<dbReference type="EnsemblFungi" id="PTTG_26866-t43_1">
    <property type="protein sequence ID" value="PTTG_26866-t43_1-p1"/>
    <property type="gene ID" value="PTTG_26866"/>
</dbReference>
<sequence length="225" mass="24476">MLPATDLPPMLDGRLSLLEDLLGLRSLLQAAWTAGGGEVSLPPPLLVTIAKLEHQLSLLTQPRHLDSISRRVKVIVTAASSPTPGPSPLPSPAGSPSSPATELLCPLPRPHQRPRRHRPRAPLLPLDALHKLDRLYSLLPRLEPLLPLVPHLLSRLRSLTHLHASADSFHARLDDALNGLRATSDRTAYLSKLLSTIQNNANANHSLVDQRIDGLLLALNRLKPS</sequence>
<dbReference type="GO" id="GO:0005869">
    <property type="term" value="C:dynactin complex"/>
    <property type="evidence" value="ECO:0007669"/>
    <property type="project" value="InterPro"/>
</dbReference>
<evidence type="ECO:0000256" key="1">
    <source>
        <dbReference type="ARBA" id="ARBA00004496"/>
    </source>
</evidence>
<dbReference type="Proteomes" id="UP000005240">
    <property type="component" value="Unassembled WGS sequence"/>
</dbReference>
<name>A0A180GR44_PUCT1</name>
<protein>
    <submittedName>
        <fullName evidence="4 5">Uncharacterized protein</fullName>
    </submittedName>
</protein>
<dbReference type="PANTHER" id="PTHR15346">
    <property type="entry name" value="DYNACTIN SUBUNIT"/>
    <property type="match status" value="1"/>
</dbReference>
<dbReference type="Pfam" id="PF04912">
    <property type="entry name" value="Dynamitin"/>
    <property type="match status" value="1"/>
</dbReference>
<evidence type="ECO:0000256" key="2">
    <source>
        <dbReference type="ARBA" id="ARBA00022490"/>
    </source>
</evidence>
<reference evidence="5 6" key="3">
    <citation type="journal article" date="2017" name="G3 (Bethesda)">
        <title>Comparative analysis highlights variable genome content of wheat rusts and divergence of the mating loci.</title>
        <authorList>
            <person name="Cuomo C.A."/>
            <person name="Bakkeren G."/>
            <person name="Khalil H.B."/>
            <person name="Panwar V."/>
            <person name="Joly D."/>
            <person name="Linning R."/>
            <person name="Sakthikumar S."/>
            <person name="Song X."/>
            <person name="Adiconis X."/>
            <person name="Fan L."/>
            <person name="Goldberg J.M."/>
            <person name="Levin J.Z."/>
            <person name="Young S."/>
            <person name="Zeng Q."/>
            <person name="Anikster Y."/>
            <person name="Bruce M."/>
            <person name="Wang M."/>
            <person name="Yin C."/>
            <person name="McCallum B."/>
            <person name="Szabo L.J."/>
            <person name="Hulbert S."/>
            <person name="Chen X."/>
            <person name="Fellers J.P."/>
        </authorList>
    </citation>
    <scope>NUCLEOTIDE SEQUENCE</scope>
    <source>
        <strain evidence="6">Isolate 1-1 / race 1 (BBBD)</strain>
        <strain evidence="5">isolate 1-1 / race 1 (BBBD)</strain>
    </source>
</reference>
<proteinExistence type="predicted"/>
<dbReference type="STRING" id="630390.A0A180GR44"/>
<reference evidence="4" key="2">
    <citation type="submission" date="2016-05" db="EMBL/GenBank/DDBJ databases">
        <title>Comparative analysis highlights variable genome content of wheat rusts and divergence of the mating loci.</title>
        <authorList>
            <person name="Cuomo C.A."/>
            <person name="Bakkeren G."/>
            <person name="Szabo L."/>
            <person name="Khalil H."/>
            <person name="Joly D."/>
            <person name="Goldberg J."/>
            <person name="Young S."/>
            <person name="Zeng Q."/>
            <person name="Fellers J."/>
        </authorList>
    </citation>
    <scope>NUCLEOTIDE SEQUENCE [LARGE SCALE GENOMIC DNA]</scope>
    <source>
        <strain evidence="4">1-1 BBBD Race 1</strain>
    </source>
</reference>
<dbReference type="InterPro" id="IPR028133">
    <property type="entry name" value="Dynamitin"/>
</dbReference>
<dbReference type="GO" id="GO:0005737">
    <property type="term" value="C:cytoplasm"/>
    <property type="evidence" value="ECO:0007669"/>
    <property type="project" value="UniProtKB-SubCell"/>
</dbReference>
<evidence type="ECO:0000313" key="4">
    <source>
        <dbReference type="EMBL" id="OAV94752.1"/>
    </source>
</evidence>
<feature type="compositionally biased region" description="Pro residues" evidence="3">
    <location>
        <begin position="83"/>
        <end position="93"/>
    </location>
</feature>
<keyword evidence="6" id="KW-1185">Reference proteome</keyword>
<feature type="compositionally biased region" description="Basic residues" evidence="3">
    <location>
        <begin position="110"/>
        <end position="120"/>
    </location>
</feature>
<feature type="region of interest" description="Disordered" evidence="3">
    <location>
        <begin position="79"/>
        <end position="121"/>
    </location>
</feature>
<dbReference type="GO" id="GO:0007017">
    <property type="term" value="P:microtubule-based process"/>
    <property type="evidence" value="ECO:0007669"/>
    <property type="project" value="InterPro"/>
</dbReference>
<evidence type="ECO:0000313" key="5">
    <source>
        <dbReference type="EnsemblFungi" id="PTTG_26866-t43_1-p1"/>
    </source>
</evidence>
<dbReference type="EMBL" id="ADAS02000036">
    <property type="protein sequence ID" value="OAV94752.1"/>
    <property type="molecule type" value="Genomic_DNA"/>
</dbReference>
<reference evidence="4" key="1">
    <citation type="submission" date="2009-11" db="EMBL/GenBank/DDBJ databases">
        <authorList>
            <consortium name="The Broad Institute Genome Sequencing Platform"/>
            <person name="Ward D."/>
            <person name="Feldgarden M."/>
            <person name="Earl A."/>
            <person name="Young S.K."/>
            <person name="Zeng Q."/>
            <person name="Koehrsen M."/>
            <person name="Alvarado L."/>
            <person name="Berlin A."/>
            <person name="Bochicchio J."/>
            <person name="Borenstein D."/>
            <person name="Chapman S.B."/>
            <person name="Chen Z."/>
            <person name="Engels R."/>
            <person name="Freedman E."/>
            <person name="Gellesch M."/>
            <person name="Goldberg J."/>
            <person name="Griggs A."/>
            <person name="Gujja S."/>
            <person name="Heilman E."/>
            <person name="Heiman D."/>
            <person name="Hepburn T."/>
            <person name="Howarth C."/>
            <person name="Jen D."/>
            <person name="Larson L."/>
            <person name="Lewis B."/>
            <person name="Mehta T."/>
            <person name="Park D."/>
            <person name="Pearson M."/>
            <person name="Roberts A."/>
            <person name="Saif S."/>
            <person name="Shea T."/>
            <person name="Shenoy N."/>
            <person name="Sisk P."/>
            <person name="Stolte C."/>
            <person name="Sykes S."/>
            <person name="Thomson T."/>
            <person name="Walk T."/>
            <person name="White J."/>
            <person name="Yandava C."/>
            <person name="Izard J."/>
            <person name="Baranova O.V."/>
            <person name="Blanton J.M."/>
            <person name="Tanner A.C."/>
            <person name="Dewhirst F.E."/>
            <person name="Haas B."/>
            <person name="Nusbaum C."/>
            <person name="Birren B."/>
        </authorList>
    </citation>
    <scope>NUCLEOTIDE SEQUENCE [LARGE SCALE GENOMIC DNA]</scope>
    <source>
        <strain evidence="4">1-1 BBBD Race 1</strain>
    </source>
</reference>
<accession>A0A180GR44</accession>
<keyword evidence="2" id="KW-0963">Cytoplasm</keyword>